<evidence type="ECO:0000259" key="5">
    <source>
        <dbReference type="Pfam" id="PF13193"/>
    </source>
</evidence>
<dbReference type="Gene3D" id="3.30.300.30">
    <property type="match status" value="1"/>
</dbReference>
<evidence type="ECO:0000256" key="3">
    <source>
        <dbReference type="SAM" id="MobiDB-lite"/>
    </source>
</evidence>
<keyword evidence="7" id="KW-1185">Reference proteome</keyword>
<sequence>MADNEAPIGLWNIARATPDAVALIDPSGSQISYGELVSRANRLANGMRAHGLSTGDTLVIAMPNCIETVCLQFAALQIGLYLAPVNWHLTGPEIAYILGDSEAKIFVADERFAESAVIAAREAGMAAADLFAHGSIDGFRDLDDLVADVDDSEPSDRTTGAPMLYTSGTTGKPKGVRRPLPGVAPEQAAMGGIGFFGVMGLVPHDDHVHICGSPLYHTAVVNFVMISIQLGHNVVLMDKWDPEEMLRLIQEHRVTHSHMVPTQFRRLLALPEEVRATYDVSSLRNMIHGAAPCPREVKQQMLEWWGPVVTEYYAATEGGGTTIFGDEWLTHPGSVGKAWSYSIVKVLDDDGNEVPRGESGQVYMEMKGSSFEYYKDKEKTQKARVGNMFTTGDIGYMDDEGFLYLLDRKNDMIISGGVNIYPAEIEGELVVHPKVADVAVFGVPHSDWGEEIKAVVLPADGVVGDDALSEELMDYARARLAKFKLPRSIDYVDEMPRDDNGKLYKRKLRDPYWERAERAI</sequence>
<dbReference type="Gene3D" id="3.40.50.12780">
    <property type="entry name" value="N-terminal domain of ligase-like"/>
    <property type="match status" value="1"/>
</dbReference>
<dbReference type="InterPro" id="IPR000873">
    <property type="entry name" value="AMP-dep_synth/lig_dom"/>
</dbReference>
<dbReference type="Pfam" id="PF00501">
    <property type="entry name" value="AMP-binding"/>
    <property type="match status" value="1"/>
</dbReference>
<evidence type="ECO:0000313" key="7">
    <source>
        <dbReference type="Proteomes" id="UP001432128"/>
    </source>
</evidence>
<dbReference type="SUPFAM" id="SSF56801">
    <property type="entry name" value="Acetyl-CoA synthetase-like"/>
    <property type="match status" value="1"/>
</dbReference>
<dbReference type="InterPro" id="IPR020845">
    <property type="entry name" value="AMP-binding_CS"/>
</dbReference>
<dbReference type="PROSITE" id="PS00455">
    <property type="entry name" value="AMP_BINDING"/>
    <property type="match status" value="1"/>
</dbReference>
<evidence type="ECO:0000256" key="1">
    <source>
        <dbReference type="ARBA" id="ARBA00006432"/>
    </source>
</evidence>
<organism evidence="6 7">
    <name type="scientific">Williamsia herbipolensis</name>
    <dbReference type="NCBI Taxonomy" id="1603258"/>
    <lineage>
        <taxon>Bacteria</taxon>
        <taxon>Bacillati</taxon>
        <taxon>Actinomycetota</taxon>
        <taxon>Actinomycetes</taxon>
        <taxon>Mycobacteriales</taxon>
        <taxon>Nocardiaceae</taxon>
        <taxon>Williamsia</taxon>
    </lineage>
</organism>
<comment type="similarity">
    <text evidence="1">Belongs to the ATP-dependent AMP-binding enzyme family.</text>
</comment>
<feature type="region of interest" description="Disordered" evidence="3">
    <location>
        <begin position="150"/>
        <end position="177"/>
    </location>
</feature>
<evidence type="ECO:0000313" key="6">
    <source>
        <dbReference type="EMBL" id="WUM21937.1"/>
    </source>
</evidence>
<dbReference type="GO" id="GO:0006631">
    <property type="term" value="P:fatty acid metabolic process"/>
    <property type="evidence" value="ECO:0007669"/>
    <property type="project" value="TreeGrafter"/>
</dbReference>
<feature type="domain" description="AMP-binding enzyme C-terminal" evidence="5">
    <location>
        <begin position="424"/>
        <end position="502"/>
    </location>
</feature>
<dbReference type="Proteomes" id="UP001432128">
    <property type="component" value="Chromosome"/>
</dbReference>
<dbReference type="InterPro" id="IPR045851">
    <property type="entry name" value="AMP-bd_C_sf"/>
</dbReference>
<dbReference type="EMBL" id="CP108021">
    <property type="protein sequence ID" value="WUM21937.1"/>
    <property type="molecule type" value="Genomic_DNA"/>
</dbReference>
<keyword evidence="2" id="KW-0436">Ligase</keyword>
<dbReference type="Pfam" id="PF13193">
    <property type="entry name" value="AMP-binding_C"/>
    <property type="match status" value="1"/>
</dbReference>
<dbReference type="AlphaFoldDB" id="A0AAU4K7N7"/>
<evidence type="ECO:0000259" key="4">
    <source>
        <dbReference type="Pfam" id="PF00501"/>
    </source>
</evidence>
<gene>
    <name evidence="6" type="ORF">OG579_09290</name>
</gene>
<dbReference type="KEGG" id="whr:OG579_09290"/>
<feature type="domain" description="AMP-dependent synthetase/ligase" evidence="4">
    <location>
        <begin position="13"/>
        <end position="368"/>
    </location>
</feature>
<name>A0AAU4K7N7_9NOCA</name>
<dbReference type="InterPro" id="IPR042099">
    <property type="entry name" value="ANL_N_sf"/>
</dbReference>
<evidence type="ECO:0000256" key="2">
    <source>
        <dbReference type="ARBA" id="ARBA00022598"/>
    </source>
</evidence>
<dbReference type="InterPro" id="IPR025110">
    <property type="entry name" value="AMP-bd_C"/>
</dbReference>
<dbReference type="PANTHER" id="PTHR43201:SF5">
    <property type="entry name" value="MEDIUM-CHAIN ACYL-COA LIGASE ACSF2, MITOCHONDRIAL"/>
    <property type="match status" value="1"/>
</dbReference>
<reference evidence="6 7" key="1">
    <citation type="submission" date="2022-10" db="EMBL/GenBank/DDBJ databases">
        <title>The complete genomes of actinobacterial strains from the NBC collection.</title>
        <authorList>
            <person name="Joergensen T.S."/>
            <person name="Alvarez Arevalo M."/>
            <person name="Sterndorff E.B."/>
            <person name="Faurdal D."/>
            <person name="Vuksanovic O."/>
            <person name="Mourched A.-S."/>
            <person name="Charusanti P."/>
            <person name="Shaw S."/>
            <person name="Blin K."/>
            <person name="Weber T."/>
        </authorList>
    </citation>
    <scope>NUCLEOTIDE SEQUENCE [LARGE SCALE GENOMIC DNA]</scope>
    <source>
        <strain evidence="6 7">NBC_00319</strain>
    </source>
</reference>
<protein>
    <submittedName>
        <fullName evidence="6">Acyl-CoA synthetase</fullName>
    </submittedName>
</protein>
<proteinExistence type="inferred from homology"/>
<dbReference type="GO" id="GO:0031956">
    <property type="term" value="F:medium-chain fatty acid-CoA ligase activity"/>
    <property type="evidence" value="ECO:0007669"/>
    <property type="project" value="TreeGrafter"/>
</dbReference>
<dbReference type="PANTHER" id="PTHR43201">
    <property type="entry name" value="ACYL-COA SYNTHETASE"/>
    <property type="match status" value="1"/>
</dbReference>
<accession>A0AAU4K7N7</accession>
<dbReference type="RefSeq" id="WP_328858894.1">
    <property type="nucleotide sequence ID" value="NZ_CP108021.1"/>
</dbReference>